<keyword evidence="1 2" id="KW-0694">RNA-binding</keyword>
<gene>
    <name evidence="5" type="ORF">FA14DRAFT_121883</name>
</gene>
<dbReference type="Pfam" id="PF00076">
    <property type="entry name" value="RRM_1"/>
    <property type="match status" value="1"/>
</dbReference>
<proteinExistence type="predicted"/>
<dbReference type="GeneID" id="37018272"/>
<evidence type="ECO:0000313" key="5">
    <source>
        <dbReference type="EMBL" id="PWN36170.1"/>
    </source>
</evidence>
<protein>
    <recommendedName>
        <fullName evidence="4">RRM domain-containing protein</fullName>
    </recommendedName>
</protein>
<reference evidence="5 6" key="1">
    <citation type="journal article" date="2018" name="Mol. Biol. Evol.">
        <title>Broad Genomic Sampling Reveals a Smut Pathogenic Ancestry of the Fungal Clade Ustilaginomycotina.</title>
        <authorList>
            <person name="Kijpornyongpan T."/>
            <person name="Mondo S.J."/>
            <person name="Barry K."/>
            <person name="Sandor L."/>
            <person name="Lee J."/>
            <person name="Lipzen A."/>
            <person name="Pangilinan J."/>
            <person name="LaButti K."/>
            <person name="Hainaut M."/>
            <person name="Henrissat B."/>
            <person name="Grigoriev I.V."/>
            <person name="Spatafora J.W."/>
            <person name="Aime M.C."/>
        </authorList>
    </citation>
    <scope>NUCLEOTIDE SEQUENCE [LARGE SCALE GENOMIC DNA]</scope>
    <source>
        <strain evidence="5 6">MCA 3882</strain>
    </source>
</reference>
<dbReference type="STRING" id="1280837.A0A316VF59"/>
<dbReference type="RefSeq" id="XP_025356472.1">
    <property type="nucleotide sequence ID" value="XM_025496491.1"/>
</dbReference>
<dbReference type="Gene3D" id="3.30.70.330">
    <property type="match status" value="2"/>
</dbReference>
<evidence type="ECO:0000256" key="2">
    <source>
        <dbReference type="PROSITE-ProRule" id="PRU00176"/>
    </source>
</evidence>
<evidence type="ECO:0000259" key="4">
    <source>
        <dbReference type="PROSITE" id="PS50102"/>
    </source>
</evidence>
<dbReference type="InterPro" id="IPR035979">
    <property type="entry name" value="RBD_domain_sf"/>
</dbReference>
<feature type="domain" description="RRM" evidence="4">
    <location>
        <begin position="141"/>
        <end position="226"/>
    </location>
</feature>
<feature type="region of interest" description="Disordered" evidence="3">
    <location>
        <begin position="102"/>
        <end position="130"/>
    </location>
</feature>
<dbReference type="PROSITE" id="PS50102">
    <property type="entry name" value="RRM"/>
    <property type="match status" value="1"/>
</dbReference>
<dbReference type="GO" id="GO:0003723">
    <property type="term" value="F:RNA binding"/>
    <property type="evidence" value="ECO:0007669"/>
    <property type="project" value="UniProtKB-UniRule"/>
</dbReference>
<name>A0A316VF59_9BASI</name>
<dbReference type="Proteomes" id="UP000245771">
    <property type="component" value="Unassembled WGS sequence"/>
</dbReference>
<evidence type="ECO:0000313" key="6">
    <source>
        <dbReference type="Proteomes" id="UP000245771"/>
    </source>
</evidence>
<evidence type="ECO:0000256" key="3">
    <source>
        <dbReference type="SAM" id="MobiDB-lite"/>
    </source>
</evidence>
<dbReference type="AlphaFoldDB" id="A0A316VF59"/>
<keyword evidence="6" id="KW-1185">Reference proteome</keyword>
<dbReference type="InParanoid" id="A0A316VF59"/>
<dbReference type="SMART" id="SM00360">
    <property type="entry name" value="RRM"/>
    <property type="match status" value="1"/>
</dbReference>
<dbReference type="EMBL" id="KZ819603">
    <property type="protein sequence ID" value="PWN36170.1"/>
    <property type="molecule type" value="Genomic_DNA"/>
</dbReference>
<accession>A0A316VF59</accession>
<dbReference type="InterPro" id="IPR000504">
    <property type="entry name" value="RRM_dom"/>
</dbReference>
<evidence type="ECO:0000256" key="1">
    <source>
        <dbReference type="ARBA" id="ARBA00022884"/>
    </source>
</evidence>
<organism evidence="5 6">
    <name type="scientific">Meira miltonrushii</name>
    <dbReference type="NCBI Taxonomy" id="1280837"/>
    <lineage>
        <taxon>Eukaryota</taxon>
        <taxon>Fungi</taxon>
        <taxon>Dikarya</taxon>
        <taxon>Basidiomycota</taxon>
        <taxon>Ustilaginomycotina</taxon>
        <taxon>Exobasidiomycetes</taxon>
        <taxon>Exobasidiales</taxon>
        <taxon>Brachybasidiaceae</taxon>
        <taxon>Meira</taxon>
    </lineage>
</organism>
<dbReference type="PANTHER" id="PTHR10501">
    <property type="entry name" value="U1 SMALL NUCLEAR RIBONUCLEOPROTEIN A/U2 SMALL NUCLEAR RIBONUCLEOPROTEIN B"/>
    <property type="match status" value="1"/>
</dbReference>
<dbReference type="SUPFAM" id="SSF54928">
    <property type="entry name" value="RNA-binding domain, RBD"/>
    <property type="match status" value="1"/>
</dbReference>
<dbReference type="OrthoDB" id="431169at2759"/>
<sequence length="284" mass="29982">MTEREFANMFLFAKGFEASTLKIPAGMNTAPLRPGENASGIMGPPGKIKQIIGFAKFRTRAEALEARDALNGRKIDAERGCVLKTEMAKKNLHTKQRPVLATAPGQEGQSSMHFRATSPGSPPISSPTSRSFSIDANPPGNTLFVGNLPASITSPPNSTQLEDALYKVFSVKNGFRQMSFRVKSSGPMCFIEFEDVGCAGRALGELNGDTLDGMVKGGLRLSFSKHPLFKGTSSASSHGGQQTPVSANHATFMAGQPAGSGASLPNNEQISNAVRAARVASPGR</sequence>
<dbReference type="InterPro" id="IPR012677">
    <property type="entry name" value="Nucleotide-bd_a/b_plait_sf"/>
</dbReference>